<dbReference type="PATRIC" id="fig|442.7.peg.2361"/>
<dbReference type="InterPro" id="IPR036390">
    <property type="entry name" value="WH_DNA-bd_sf"/>
</dbReference>
<dbReference type="GO" id="GO:0006270">
    <property type="term" value="P:DNA replication initiation"/>
    <property type="evidence" value="ECO:0007669"/>
    <property type="project" value="InterPro"/>
</dbReference>
<proteinExistence type="inferred from homology"/>
<dbReference type="AlphaFoldDB" id="A0A149QXJ3"/>
<evidence type="ECO:0000313" key="4">
    <source>
        <dbReference type="EMBL" id="KXV02048.1"/>
    </source>
</evidence>
<feature type="region of interest" description="Disordered" evidence="2">
    <location>
        <begin position="1"/>
        <end position="27"/>
    </location>
</feature>
<feature type="compositionally biased region" description="Basic residues" evidence="2">
    <location>
        <begin position="15"/>
        <end position="24"/>
    </location>
</feature>
<evidence type="ECO:0000259" key="3">
    <source>
        <dbReference type="Pfam" id="PF01051"/>
    </source>
</evidence>
<dbReference type="GO" id="GO:0003887">
    <property type="term" value="F:DNA-directed DNA polymerase activity"/>
    <property type="evidence" value="ECO:0007669"/>
    <property type="project" value="InterPro"/>
</dbReference>
<evidence type="ECO:0000256" key="1">
    <source>
        <dbReference type="ARBA" id="ARBA00038283"/>
    </source>
</evidence>
<name>A0A149QXJ3_9PROT</name>
<dbReference type="SUPFAM" id="SSF46785">
    <property type="entry name" value="Winged helix' DNA-binding domain"/>
    <property type="match status" value="1"/>
</dbReference>
<accession>A0A149QXJ3</accession>
<evidence type="ECO:0000313" key="5">
    <source>
        <dbReference type="Proteomes" id="UP000075573"/>
    </source>
</evidence>
<dbReference type="Pfam" id="PF21205">
    <property type="entry name" value="Rep3_C"/>
    <property type="match status" value="1"/>
</dbReference>
<gene>
    <name evidence="4" type="ORF">AD929_04400</name>
</gene>
<dbReference type="Proteomes" id="UP000075573">
    <property type="component" value="Unassembled WGS sequence"/>
</dbReference>
<organism evidence="4 5">
    <name type="scientific">Gluconobacter potus</name>
    <dbReference type="NCBI Taxonomy" id="2724927"/>
    <lineage>
        <taxon>Bacteria</taxon>
        <taxon>Pseudomonadati</taxon>
        <taxon>Pseudomonadota</taxon>
        <taxon>Alphaproteobacteria</taxon>
        <taxon>Acetobacterales</taxon>
        <taxon>Acetobacteraceae</taxon>
        <taxon>Gluconobacter</taxon>
    </lineage>
</organism>
<dbReference type="Pfam" id="PF01051">
    <property type="entry name" value="Rep3_N"/>
    <property type="match status" value="1"/>
</dbReference>
<evidence type="ECO:0000256" key="2">
    <source>
        <dbReference type="SAM" id="MobiDB-lite"/>
    </source>
</evidence>
<dbReference type="RefSeq" id="WP_062494689.1">
    <property type="nucleotide sequence ID" value="NZ_LHZB01000104.1"/>
</dbReference>
<sequence>MALPSSEQTCDKNGGRSRTRQSKRSLKEDRFVKPREIIMAREDGFITLADRKLFNVLISITSRKPESATADGVYTLCLRDVMEHLPSKSVERVVSSLTRLATVAIMVDYRSESGEMVSVCGHYLSYRLVAKEDGELTFAYDKVIFDLLRSPEVYGILSLQTVMHFRSSYALRLYEILALYVRRRHPVWRVSLTEFRTVMGLETGHERTDNLISGVINPAVSEIIEVGGRDLKVEFTHRKGKLVGLTFRFGARLPAKARQAVVKGVAVREGRTPCLPAQGDVIQ</sequence>
<reference evidence="4 5" key="1">
    <citation type="submission" date="2015-06" db="EMBL/GenBank/DDBJ databases">
        <title>Improved classification and identification of acetic acid bacteria using matrix-assisted laser desorption/ionization time-of-flight mass spectrometry; Gluconobacter nephelii and Gluconobacter uchimurae are later heterotypic synonyms of Gluconobacter japonicus and Gluconobacter oxydans, respectively.</title>
        <authorList>
            <person name="Li L."/>
            <person name="Cleenwerck I."/>
            <person name="De Vuyst L."/>
            <person name="Vandamme P."/>
        </authorList>
    </citation>
    <scope>NUCLEOTIDE SEQUENCE [LARGE SCALE GENOMIC DNA]</scope>
    <source>
        <strain evidence="4 5">LMG 1764</strain>
    </source>
</reference>
<protein>
    <recommendedName>
        <fullName evidence="3">Initiator Rep protein WH1 domain-containing protein</fullName>
    </recommendedName>
</protein>
<feature type="domain" description="Initiator Rep protein WH1" evidence="3">
    <location>
        <begin position="32"/>
        <end position="177"/>
    </location>
</feature>
<comment type="similarity">
    <text evidence="1">Belongs to the initiator RepB protein family.</text>
</comment>
<dbReference type="Gene3D" id="1.10.10.10">
    <property type="entry name" value="Winged helix-like DNA-binding domain superfamily/Winged helix DNA-binding domain"/>
    <property type="match status" value="1"/>
</dbReference>
<dbReference type="InterPro" id="IPR036388">
    <property type="entry name" value="WH-like_DNA-bd_sf"/>
</dbReference>
<dbReference type="InterPro" id="IPR000525">
    <property type="entry name" value="Initiator_Rep_WH1"/>
</dbReference>
<comment type="caution">
    <text evidence="4">The sequence shown here is derived from an EMBL/GenBank/DDBJ whole genome shotgun (WGS) entry which is preliminary data.</text>
</comment>
<dbReference type="EMBL" id="LHZB01000104">
    <property type="protein sequence ID" value="KXV02048.1"/>
    <property type="molecule type" value="Genomic_DNA"/>
</dbReference>